<feature type="region of interest" description="Disordered" evidence="1">
    <location>
        <begin position="1"/>
        <end position="38"/>
    </location>
</feature>
<name>A0A4S4LIG6_9AGAM</name>
<organism evidence="2 3">
    <name type="scientific">Bondarzewia mesenterica</name>
    <dbReference type="NCBI Taxonomy" id="1095465"/>
    <lineage>
        <taxon>Eukaryota</taxon>
        <taxon>Fungi</taxon>
        <taxon>Dikarya</taxon>
        <taxon>Basidiomycota</taxon>
        <taxon>Agaricomycotina</taxon>
        <taxon>Agaricomycetes</taxon>
        <taxon>Russulales</taxon>
        <taxon>Bondarzewiaceae</taxon>
        <taxon>Bondarzewia</taxon>
    </lineage>
</organism>
<proteinExistence type="predicted"/>
<comment type="caution">
    <text evidence="2">The sequence shown here is derived from an EMBL/GenBank/DDBJ whole genome shotgun (WGS) entry which is preliminary data.</text>
</comment>
<sequence length="72" mass="7689">MPGCHPESPIDGSQADAQSKIFPHSGENSPGNAVRDQKRAGATCLVEATIAHRPSPNKDKLAVIRSSERVLR</sequence>
<dbReference type="AlphaFoldDB" id="A0A4S4LIG6"/>
<evidence type="ECO:0000256" key="1">
    <source>
        <dbReference type="SAM" id="MobiDB-lite"/>
    </source>
</evidence>
<accession>A0A4S4LIG6</accession>
<protein>
    <submittedName>
        <fullName evidence="2">Uncharacterized protein</fullName>
    </submittedName>
</protein>
<keyword evidence="3" id="KW-1185">Reference proteome</keyword>
<gene>
    <name evidence="2" type="ORF">EW146_g7909</name>
</gene>
<dbReference type="Proteomes" id="UP000310158">
    <property type="component" value="Unassembled WGS sequence"/>
</dbReference>
<evidence type="ECO:0000313" key="2">
    <source>
        <dbReference type="EMBL" id="THH11826.1"/>
    </source>
</evidence>
<evidence type="ECO:0000313" key="3">
    <source>
        <dbReference type="Proteomes" id="UP000310158"/>
    </source>
</evidence>
<reference evidence="2 3" key="1">
    <citation type="submission" date="2019-02" db="EMBL/GenBank/DDBJ databases">
        <title>Genome sequencing of the rare red list fungi Bondarzewia mesenterica.</title>
        <authorList>
            <person name="Buettner E."/>
            <person name="Kellner H."/>
        </authorList>
    </citation>
    <scope>NUCLEOTIDE SEQUENCE [LARGE SCALE GENOMIC DNA]</scope>
    <source>
        <strain evidence="2 3">DSM 108281</strain>
    </source>
</reference>
<dbReference type="EMBL" id="SGPL01000494">
    <property type="protein sequence ID" value="THH11826.1"/>
    <property type="molecule type" value="Genomic_DNA"/>
</dbReference>